<dbReference type="SUPFAM" id="SSF56601">
    <property type="entry name" value="beta-lactamase/transpeptidase-like"/>
    <property type="match status" value="1"/>
</dbReference>
<name>A0A7W8JT81_9DEIO</name>
<protein>
    <submittedName>
        <fullName evidence="2">CubicO group peptidase (Beta-lactamase class C family)</fullName>
    </submittedName>
</protein>
<gene>
    <name evidence="2" type="ORF">HNQ08_001915</name>
</gene>
<reference evidence="2 3" key="1">
    <citation type="submission" date="2020-08" db="EMBL/GenBank/DDBJ databases">
        <title>Genomic Encyclopedia of Type Strains, Phase IV (KMG-IV): sequencing the most valuable type-strain genomes for metagenomic binning, comparative biology and taxonomic classification.</title>
        <authorList>
            <person name="Goeker M."/>
        </authorList>
    </citation>
    <scope>NUCLEOTIDE SEQUENCE [LARGE SCALE GENOMIC DNA]</scope>
    <source>
        <strain evidence="2 3">DSM 27939</strain>
    </source>
</reference>
<organism evidence="2 3">
    <name type="scientific">Deinococcus humi</name>
    <dbReference type="NCBI Taxonomy" id="662880"/>
    <lineage>
        <taxon>Bacteria</taxon>
        <taxon>Thermotogati</taxon>
        <taxon>Deinococcota</taxon>
        <taxon>Deinococci</taxon>
        <taxon>Deinococcales</taxon>
        <taxon>Deinococcaceae</taxon>
        <taxon>Deinococcus</taxon>
    </lineage>
</organism>
<keyword evidence="3" id="KW-1185">Reference proteome</keyword>
<dbReference type="InterPro" id="IPR001466">
    <property type="entry name" value="Beta-lactam-related"/>
</dbReference>
<proteinExistence type="predicted"/>
<evidence type="ECO:0000313" key="3">
    <source>
        <dbReference type="Proteomes" id="UP000552709"/>
    </source>
</evidence>
<dbReference type="InterPro" id="IPR012338">
    <property type="entry name" value="Beta-lactam/transpept-like"/>
</dbReference>
<dbReference type="PANTHER" id="PTHR43283:SF7">
    <property type="entry name" value="BETA-LACTAMASE-RELATED DOMAIN-CONTAINING PROTEIN"/>
    <property type="match status" value="1"/>
</dbReference>
<sequence>MNKRSRPAPGEVGVQISLLAPLDQLITEGLPDVTSLLAAQHGQVVFERYYLGTADEPRELQSVTKSILSLLVGIALKRKVLNSLEQPVLPLLNWGGAVGDPRWSSVTFRHLLTMTGGLPSELTDPAYDDAWFTSPDPVGFVLTRPLLDAPGNTFRYTNAGAHLLGAALAGAAGMPLTAFAQRGLFTPLDIPAPPWSTDPDGRALASGGLFLTSRDLLKVGHLTLQDGQWHGKALLPPGWVHEMTRPHLKGYVWMEGIPDYGLMWWSAHEEGTEGWYATGYGGQYLAIFPARGLVVVMTGRPCNHPSHRHIVPALVRLLSH</sequence>
<dbReference type="AlphaFoldDB" id="A0A7W8JT81"/>
<dbReference type="Gene3D" id="3.40.710.10">
    <property type="entry name" value="DD-peptidase/beta-lactamase superfamily"/>
    <property type="match status" value="1"/>
</dbReference>
<evidence type="ECO:0000313" key="2">
    <source>
        <dbReference type="EMBL" id="MBB5362817.1"/>
    </source>
</evidence>
<dbReference type="Proteomes" id="UP000552709">
    <property type="component" value="Unassembled WGS sequence"/>
</dbReference>
<feature type="domain" description="Beta-lactamase-related" evidence="1">
    <location>
        <begin position="35"/>
        <end position="297"/>
    </location>
</feature>
<accession>A0A7W8JT81</accession>
<dbReference type="InterPro" id="IPR050789">
    <property type="entry name" value="Diverse_Enzym_Activities"/>
</dbReference>
<dbReference type="PANTHER" id="PTHR43283">
    <property type="entry name" value="BETA-LACTAMASE-RELATED"/>
    <property type="match status" value="1"/>
</dbReference>
<dbReference type="RefSeq" id="WP_184130565.1">
    <property type="nucleotide sequence ID" value="NZ_JACHFL010000004.1"/>
</dbReference>
<evidence type="ECO:0000259" key="1">
    <source>
        <dbReference type="Pfam" id="PF00144"/>
    </source>
</evidence>
<dbReference type="EMBL" id="JACHFL010000004">
    <property type="protein sequence ID" value="MBB5362817.1"/>
    <property type="molecule type" value="Genomic_DNA"/>
</dbReference>
<comment type="caution">
    <text evidence="2">The sequence shown here is derived from an EMBL/GenBank/DDBJ whole genome shotgun (WGS) entry which is preliminary data.</text>
</comment>
<dbReference type="Pfam" id="PF00144">
    <property type="entry name" value="Beta-lactamase"/>
    <property type="match status" value="1"/>
</dbReference>